<evidence type="ECO:0000259" key="4">
    <source>
        <dbReference type="Pfam" id="PF06737"/>
    </source>
</evidence>
<organism evidence="5 6">
    <name type="scientific">Brachybacterium hainanense</name>
    <dbReference type="NCBI Taxonomy" id="1541174"/>
    <lineage>
        <taxon>Bacteria</taxon>
        <taxon>Bacillati</taxon>
        <taxon>Actinomycetota</taxon>
        <taxon>Actinomycetes</taxon>
        <taxon>Micrococcales</taxon>
        <taxon>Dermabacteraceae</taxon>
        <taxon>Brachybacterium</taxon>
    </lineage>
</organism>
<evidence type="ECO:0000256" key="1">
    <source>
        <dbReference type="ARBA" id="ARBA00010830"/>
    </source>
</evidence>
<feature type="domain" description="Resuscitation-promoting factor core lysozyme-like" evidence="4">
    <location>
        <begin position="52"/>
        <end position="127"/>
    </location>
</feature>
<dbReference type="InterPro" id="IPR023346">
    <property type="entry name" value="Lysozyme-like_dom_sf"/>
</dbReference>
<dbReference type="Pfam" id="PF06737">
    <property type="entry name" value="Transglycosylas"/>
    <property type="match status" value="1"/>
</dbReference>
<dbReference type="Gene3D" id="1.10.530.10">
    <property type="match status" value="1"/>
</dbReference>
<gene>
    <name evidence="5" type="ORF">ACFFF6_10445</name>
</gene>
<keyword evidence="2" id="KW-0378">Hydrolase</keyword>
<comment type="caution">
    <text evidence="5">The sequence shown here is derived from an EMBL/GenBank/DDBJ whole genome shotgun (WGS) entry which is preliminary data.</text>
</comment>
<dbReference type="InterPro" id="IPR036366">
    <property type="entry name" value="PGBDSf"/>
</dbReference>
<name>A0ABV6RBL3_9MICO</name>
<dbReference type="RefSeq" id="WP_376980404.1">
    <property type="nucleotide sequence ID" value="NZ_JBHLSV010000011.1"/>
</dbReference>
<protein>
    <submittedName>
        <fullName evidence="5">Transglycosylase family protein</fullName>
    </submittedName>
</protein>
<reference evidence="5 6" key="1">
    <citation type="submission" date="2024-09" db="EMBL/GenBank/DDBJ databases">
        <authorList>
            <person name="Sun Q."/>
            <person name="Mori K."/>
        </authorList>
    </citation>
    <scope>NUCLEOTIDE SEQUENCE [LARGE SCALE GENOMIC DNA]</scope>
    <source>
        <strain evidence="5 6">CICC 10874</strain>
    </source>
</reference>
<feature type="compositionally biased region" description="Low complexity" evidence="3">
    <location>
        <begin position="253"/>
        <end position="265"/>
    </location>
</feature>
<dbReference type="SUPFAM" id="SSF53955">
    <property type="entry name" value="Lysozyme-like"/>
    <property type="match status" value="1"/>
</dbReference>
<evidence type="ECO:0000256" key="2">
    <source>
        <dbReference type="ARBA" id="ARBA00022801"/>
    </source>
</evidence>
<evidence type="ECO:0000313" key="5">
    <source>
        <dbReference type="EMBL" id="MFC0674372.1"/>
    </source>
</evidence>
<proteinExistence type="inferred from homology"/>
<dbReference type="Gene3D" id="1.10.101.10">
    <property type="entry name" value="PGBD-like superfamily/PGBD"/>
    <property type="match status" value="1"/>
</dbReference>
<dbReference type="InterPro" id="IPR010618">
    <property type="entry name" value="RPF"/>
</dbReference>
<evidence type="ECO:0000313" key="6">
    <source>
        <dbReference type="Proteomes" id="UP001589793"/>
    </source>
</evidence>
<sequence>MAITAPRTNTHRAEGGAVLFRGARVFSKLAAVTGGALVAAGLSVAGTTAAQADGTVWDRVAQCESGGDWSINTGNGYYGGLQFSKSTWRAFGGTEYASTADKASKAEQIAVAQRTLAQQGPGAWPVCSKRAGLTKENGGADRNAQPGGSSSGGSSSGGSSSSAKLAVDGKFGPASTRALQKWVGVSQDGSLSRSDIRALQSKIGADADGKIGPETTRKLQAAIGAPQNGARDFRTSSSTVKALQTFLNTGQKGSSTGSSGGSSSSADLAVDGKFGPRTTRAVQAWIGVSQDGSLSRSDVRALQSKVGAGVDGKIGPETTRKVQDAVGAHRNGARDFRDDSATVKQLQRYLNAR</sequence>
<comment type="similarity">
    <text evidence="1">Belongs to the transglycosylase family. Rpf subfamily.</text>
</comment>
<feature type="region of interest" description="Disordered" evidence="3">
    <location>
        <begin position="121"/>
        <end position="168"/>
    </location>
</feature>
<evidence type="ECO:0000256" key="3">
    <source>
        <dbReference type="SAM" id="MobiDB-lite"/>
    </source>
</evidence>
<dbReference type="CDD" id="cd13925">
    <property type="entry name" value="RPF"/>
    <property type="match status" value="1"/>
</dbReference>
<accession>A0ABV6RBL3</accession>
<feature type="region of interest" description="Disordered" evidence="3">
    <location>
        <begin position="249"/>
        <end position="268"/>
    </location>
</feature>
<dbReference type="EMBL" id="JBHLSV010000011">
    <property type="protein sequence ID" value="MFC0674372.1"/>
    <property type="molecule type" value="Genomic_DNA"/>
</dbReference>
<keyword evidence="6" id="KW-1185">Reference proteome</keyword>
<dbReference type="Proteomes" id="UP001589793">
    <property type="component" value="Unassembled WGS sequence"/>
</dbReference>